<dbReference type="AlphaFoldDB" id="A0AAQ3QKU8"/>
<dbReference type="PANTHER" id="PTHR34802">
    <property type="entry name" value="CHORISMATE SYNTHASE"/>
    <property type="match status" value="1"/>
</dbReference>
<proteinExistence type="predicted"/>
<evidence type="ECO:0000313" key="2">
    <source>
        <dbReference type="Proteomes" id="UP001327560"/>
    </source>
</evidence>
<organism evidence="1 2">
    <name type="scientific">Canna indica</name>
    <name type="common">Indian-shot</name>
    <dbReference type="NCBI Taxonomy" id="4628"/>
    <lineage>
        <taxon>Eukaryota</taxon>
        <taxon>Viridiplantae</taxon>
        <taxon>Streptophyta</taxon>
        <taxon>Embryophyta</taxon>
        <taxon>Tracheophyta</taxon>
        <taxon>Spermatophyta</taxon>
        <taxon>Magnoliopsida</taxon>
        <taxon>Liliopsida</taxon>
        <taxon>Zingiberales</taxon>
        <taxon>Cannaceae</taxon>
        <taxon>Canna</taxon>
    </lineage>
</organism>
<gene>
    <name evidence="1" type="ORF">Cni_G22027</name>
</gene>
<dbReference type="EMBL" id="CP136896">
    <property type="protein sequence ID" value="WOL13258.1"/>
    <property type="molecule type" value="Genomic_DNA"/>
</dbReference>
<accession>A0AAQ3QKU8</accession>
<keyword evidence="2" id="KW-1185">Reference proteome</keyword>
<evidence type="ECO:0000313" key="1">
    <source>
        <dbReference type="EMBL" id="WOL13258.1"/>
    </source>
</evidence>
<reference evidence="1 2" key="1">
    <citation type="submission" date="2023-10" db="EMBL/GenBank/DDBJ databases">
        <title>Chromosome-scale genome assembly provides insights into flower coloration mechanisms of Canna indica.</title>
        <authorList>
            <person name="Li C."/>
        </authorList>
    </citation>
    <scope>NUCLEOTIDE SEQUENCE [LARGE SCALE GENOMIC DNA]</scope>
    <source>
        <tissue evidence="1">Flower</tissue>
    </source>
</reference>
<sequence length="308" mass="33751">MAGIPEQYHQVDKSDSTPVPLTCEDLEQSILADTEGTKKEESVYVRSPGLDIEFTDKISVTDKDSSSNLVISKNTTCISETKPSSEKTLRLEALSGVSFLKELQSAQAQVSTQRVPYSGANVMVLPTFDNHQPNMTIQERDSVTSNHIHDANHCYILGPDEEHENSSVEEQKLGVAPEIHLPDVDSLIIGSDALEYVNSDPLSFVSSSRTEGLFSQSSMDQLNGKLLNDIPRNAEHVEPSILDGLPSFQNSHGLINSGFDIGGGNHTEAFQRLMEMEMRANAKHVRPAAAGHIPGTNGPEFGMIFRYR</sequence>
<dbReference type="Proteomes" id="UP001327560">
    <property type="component" value="Chromosome 7"/>
</dbReference>
<name>A0AAQ3QKU8_9LILI</name>
<dbReference type="PANTHER" id="PTHR34802:SF1">
    <property type="entry name" value="CHORISMATE SYNTHASE"/>
    <property type="match status" value="1"/>
</dbReference>
<protein>
    <submittedName>
        <fullName evidence="1">Uncharacterized protein</fullName>
    </submittedName>
</protein>